<evidence type="ECO:0000256" key="1">
    <source>
        <dbReference type="SAM" id="MobiDB-lite"/>
    </source>
</evidence>
<feature type="compositionally biased region" description="Basic residues" evidence="1">
    <location>
        <begin position="55"/>
        <end position="65"/>
    </location>
</feature>
<dbReference type="EMBL" id="SRLO01000655">
    <property type="protein sequence ID" value="TNN49487.1"/>
    <property type="molecule type" value="Genomic_DNA"/>
</dbReference>
<feature type="compositionally biased region" description="Basic and acidic residues" evidence="1">
    <location>
        <begin position="70"/>
        <end position="100"/>
    </location>
</feature>
<reference evidence="2 3" key="1">
    <citation type="submission" date="2019-03" db="EMBL/GenBank/DDBJ databases">
        <title>First draft genome of Liparis tanakae, snailfish: a comprehensive survey of snailfish specific genes.</title>
        <authorList>
            <person name="Kim W."/>
            <person name="Song I."/>
            <person name="Jeong J.-H."/>
            <person name="Kim D."/>
            <person name="Kim S."/>
            <person name="Ryu S."/>
            <person name="Song J.Y."/>
            <person name="Lee S.K."/>
        </authorList>
    </citation>
    <scope>NUCLEOTIDE SEQUENCE [LARGE SCALE GENOMIC DNA]</scope>
    <source>
        <tissue evidence="2">Muscle</tissue>
    </source>
</reference>
<feature type="compositionally biased region" description="Basic and acidic residues" evidence="1">
    <location>
        <begin position="26"/>
        <end position="53"/>
    </location>
</feature>
<name>A0A4Z2G7E0_9TELE</name>
<comment type="caution">
    <text evidence="2">The sequence shown here is derived from an EMBL/GenBank/DDBJ whole genome shotgun (WGS) entry which is preliminary data.</text>
</comment>
<keyword evidence="3" id="KW-1185">Reference proteome</keyword>
<protein>
    <recommendedName>
        <fullName evidence="4">C2H2-type domain-containing protein</fullName>
    </recommendedName>
</protein>
<dbReference type="Gene3D" id="3.30.160.60">
    <property type="entry name" value="Classic Zinc Finger"/>
    <property type="match status" value="1"/>
</dbReference>
<dbReference type="Proteomes" id="UP000314294">
    <property type="component" value="Unassembled WGS sequence"/>
</dbReference>
<proteinExistence type="predicted"/>
<evidence type="ECO:0000313" key="3">
    <source>
        <dbReference type="Proteomes" id="UP000314294"/>
    </source>
</evidence>
<dbReference type="AlphaFoldDB" id="A0A4Z2G7E0"/>
<gene>
    <name evidence="2" type="ORF">EYF80_040328</name>
</gene>
<accession>A0A4Z2G7E0</accession>
<organism evidence="2 3">
    <name type="scientific">Liparis tanakae</name>
    <name type="common">Tanaka's snailfish</name>
    <dbReference type="NCBI Taxonomy" id="230148"/>
    <lineage>
        <taxon>Eukaryota</taxon>
        <taxon>Metazoa</taxon>
        <taxon>Chordata</taxon>
        <taxon>Craniata</taxon>
        <taxon>Vertebrata</taxon>
        <taxon>Euteleostomi</taxon>
        <taxon>Actinopterygii</taxon>
        <taxon>Neopterygii</taxon>
        <taxon>Teleostei</taxon>
        <taxon>Neoteleostei</taxon>
        <taxon>Acanthomorphata</taxon>
        <taxon>Eupercaria</taxon>
        <taxon>Perciformes</taxon>
        <taxon>Cottioidei</taxon>
        <taxon>Cottales</taxon>
        <taxon>Liparidae</taxon>
        <taxon>Liparis</taxon>
    </lineage>
</organism>
<sequence length="173" mass="18719">MEKPYSCHCGASYTVRQSLLRHQAQHRSEGGAQEEVKEAEEGHGEEEAQESAHTKPIRGRPKKSSLPRGGGEREEDQVRQKRGRGEEKEVREEEGGHEEAPPGDIQHVVYVHASTESSLPAGSGQQLVEVLISGGPEQCIVVHGQQTVGELLILQEEAGGLCSVAQTVEINTG</sequence>
<feature type="region of interest" description="Disordered" evidence="1">
    <location>
        <begin position="20"/>
        <end position="104"/>
    </location>
</feature>
<dbReference type="OrthoDB" id="8117402at2759"/>
<evidence type="ECO:0008006" key="4">
    <source>
        <dbReference type="Google" id="ProtNLM"/>
    </source>
</evidence>
<evidence type="ECO:0000313" key="2">
    <source>
        <dbReference type="EMBL" id="TNN49487.1"/>
    </source>
</evidence>